<gene>
    <name evidence="1" type="ORF">GCM10022409_17140</name>
</gene>
<keyword evidence="2" id="KW-1185">Reference proteome</keyword>
<protein>
    <submittedName>
        <fullName evidence="1">Uncharacterized protein</fullName>
    </submittedName>
</protein>
<evidence type="ECO:0000313" key="1">
    <source>
        <dbReference type="EMBL" id="GAA4033409.1"/>
    </source>
</evidence>
<dbReference type="EMBL" id="BAABDK010000014">
    <property type="protein sequence ID" value="GAA4033409.1"/>
    <property type="molecule type" value="Genomic_DNA"/>
</dbReference>
<dbReference type="Proteomes" id="UP001501469">
    <property type="component" value="Unassembled WGS sequence"/>
</dbReference>
<reference evidence="2" key="1">
    <citation type="journal article" date="2019" name="Int. J. Syst. Evol. Microbiol.">
        <title>The Global Catalogue of Microorganisms (GCM) 10K type strain sequencing project: providing services to taxonomists for standard genome sequencing and annotation.</title>
        <authorList>
            <consortium name="The Broad Institute Genomics Platform"/>
            <consortium name="The Broad Institute Genome Sequencing Center for Infectious Disease"/>
            <person name="Wu L."/>
            <person name="Ma J."/>
        </authorList>
    </citation>
    <scope>NUCLEOTIDE SEQUENCE [LARGE SCALE GENOMIC DNA]</scope>
    <source>
        <strain evidence="2">JCM 17225</strain>
    </source>
</reference>
<dbReference type="RefSeq" id="WP_345052919.1">
    <property type="nucleotide sequence ID" value="NZ_BAABDK010000014.1"/>
</dbReference>
<comment type="caution">
    <text evidence="1">The sequence shown here is derived from an EMBL/GenBank/DDBJ whole genome shotgun (WGS) entry which is preliminary data.</text>
</comment>
<sequence>MKSKLFQAYGYEKDNHSKVAVLHTVRAANLTKAKALFRKYYVLTSPVTAAN</sequence>
<organism evidence="1 2">
    <name type="scientific">Hymenobacter glaciei</name>
    <dbReference type="NCBI Taxonomy" id="877209"/>
    <lineage>
        <taxon>Bacteria</taxon>
        <taxon>Pseudomonadati</taxon>
        <taxon>Bacteroidota</taxon>
        <taxon>Cytophagia</taxon>
        <taxon>Cytophagales</taxon>
        <taxon>Hymenobacteraceae</taxon>
        <taxon>Hymenobacter</taxon>
    </lineage>
</organism>
<evidence type="ECO:0000313" key="2">
    <source>
        <dbReference type="Proteomes" id="UP001501469"/>
    </source>
</evidence>
<accession>A0ABP7TZ43</accession>
<proteinExistence type="predicted"/>
<name>A0ABP7TZ43_9BACT</name>